<gene>
    <name evidence="9" type="ORF">NADFUDRAFT_41725</name>
</gene>
<dbReference type="AlphaFoldDB" id="A0A1E3PJX5"/>
<sequence length="1008" mass="114166">MDDEATSNKEPEYQDMGKSNVLTDESLKEESIYEYPEFLSTQVQGLLDDQDYQAAKATAIKKFAFQESLQEWQRVATNPNHPSPKLLKSDFKPRAKTTDSEKAQLRRNAKNKKDTAAQRKERKKPCPKSTTLNLLSDLKTITGRANAAQKNLELAMRQDTEDEEEENYSDTMSKLSGQKGKAKLVNTISTIRREQAIQLKKRQKLITTSKAEPFSIQNLNQWGLKLMSPREGHQRIRCLNIRFPHKHYHPDYANDTKLIQDRYTELLEELSTTTEEGGSLEPDDITTKGVTHESKLWLAASKFPKGFTLEDAHILHDSIKHYDSNNDIFSVFREEDLAQKNFSQSNDCSFTDEKEETEPTLNVNIGSKLAPTSNQYVNNIKAYHENLVRSNGKDSSMLAFSQSMNLKTHTDNIVDKTKSSQSEYTMNFNESGIGKINKEQLFHILPEVKVAPMVEETSVNLHRQRTKINLDPETITVLEKNSIKTNEEKPRISPKPEINKICEAGTEIETNEGIKTKSLLQGLISSPVQNSMPMNTYEESENVRKLTETFNHNINMKPDERRTEPTVQFPELMSSPARTITKVVDIENAVLANRMVSTSLSPFTSDQTFRTSSTLPPRGSHQLSMSSPNSLFLSGFIEDSEMSFGESDLIFPTNVPMLAAPQKISTPMKLSTHDTDHSMVMISSSPGKSSQSCYFRGADNLPLPIERTTLKHRDSIITLESSSPTTAPNVVHIDQEAVNSNNESTKIFSIISDSEDEASEALKIISNLKTQSCVNRSMDKTAPFSPAHTRSFLCNFEDQLQEVVTGNTLPEKSHVLTPVEKSINLTNSKFFTESTDDEEPPIRMPDFASFTIPELKAKIDAYGFKPVRGGRAPMIALLEECERGKAILKRAAVARSYETTQAETRQDDVRRIYNRISQLVRSSAEEVAQAPIWWARILIYEPLILEDFHKFVSLEGGLDVDLNLLKSWCDEVSVTVISREEREMRRLREINKKPRRKKKKTKTKVTEL</sequence>
<feature type="compositionally biased region" description="Basic and acidic residues" evidence="8">
    <location>
        <begin position="87"/>
        <end position="104"/>
    </location>
</feature>
<keyword evidence="6" id="KW-0539">Nucleus</keyword>
<organism evidence="9 10">
    <name type="scientific">Nadsonia fulvescens var. elongata DSM 6958</name>
    <dbReference type="NCBI Taxonomy" id="857566"/>
    <lineage>
        <taxon>Eukaryota</taxon>
        <taxon>Fungi</taxon>
        <taxon>Dikarya</taxon>
        <taxon>Ascomycota</taxon>
        <taxon>Saccharomycotina</taxon>
        <taxon>Dipodascomycetes</taxon>
        <taxon>Dipodascales</taxon>
        <taxon>Dipodascales incertae sedis</taxon>
        <taxon>Nadsonia</taxon>
    </lineage>
</organism>
<protein>
    <recommendedName>
        <fullName evidence="7">Structure-specific endonuclease subunit SLX4</fullName>
    </recommendedName>
</protein>
<accession>A0A1E3PJX5</accession>
<dbReference type="EMBL" id="KV454409">
    <property type="protein sequence ID" value="ODQ65733.1"/>
    <property type="molecule type" value="Genomic_DNA"/>
</dbReference>
<name>A0A1E3PJX5_9ASCO</name>
<feature type="region of interest" description="Disordered" evidence="8">
    <location>
        <begin position="1"/>
        <end position="26"/>
    </location>
</feature>
<keyword evidence="10" id="KW-1185">Reference proteome</keyword>
<evidence type="ECO:0000313" key="10">
    <source>
        <dbReference type="Proteomes" id="UP000095009"/>
    </source>
</evidence>
<dbReference type="GO" id="GO:0006260">
    <property type="term" value="P:DNA replication"/>
    <property type="evidence" value="ECO:0007669"/>
    <property type="project" value="InterPro"/>
</dbReference>
<dbReference type="CDD" id="cd22999">
    <property type="entry name" value="SAP_SLX4"/>
    <property type="match status" value="1"/>
</dbReference>
<feature type="compositionally biased region" description="Basic and acidic residues" evidence="8">
    <location>
        <begin position="1"/>
        <end position="12"/>
    </location>
</feature>
<dbReference type="GO" id="GO:0006281">
    <property type="term" value="P:DNA repair"/>
    <property type="evidence" value="ECO:0007669"/>
    <property type="project" value="UniProtKB-KW"/>
</dbReference>
<proteinExistence type="inferred from homology"/>
<keyword evidence="3" id="KW-0227">DNA damage</keyword>
<comment type="subcellular location">
    <subcellularLocation>
        <location evidence="1">Nucleus</location>
    </subcellularLocation>
</comment>
<feature type="region of interest" description="Disordered" evidence="8">
    <location>
        <begin position="75"/>
        <end position="130"/>
    </location>
</feature>
<dbReference type="OrthoDB" id="5349119at2759"/>
<dbReference type="GO" id="GO:0033557">
    <property type="term" value="C:Slx1-Slx4 complex"/>
    <property type="evidence" value="ECO:0007669"/>
    <property type="project" value="InterPro"/>
</dbReference>
<keyword evidence="4" id="KW-0233">DNA recombination</keyword>
<dbReference type="STRING" id="857566.A0A1E3PJX5"/>
<keyword evidence="5" id="KW-0234">DNA repair</keyword>
<evidence type="ECO:0000256" key="7">
    <source>
        <dbReference type="ARBA" id="ARBA00029496"/>
    </source>
</evidence>
<evidence type="ECO:0000256" key="4">
    <source>
        <dbReference type="ARBA" id="ARBA00023172"/>
    </source>
</evidence>
<evidence type="ECO:0000256" key="6">
    <source>
        <dbReference type="ARBA" id="ARBA00023242"/>
    </source>
</evidence>
<dbReference type="Pfam" id="PF09494">
    <property type="entry name" value="Slx4"/>
    <property type="match status" value="1"/>
</dbReference>
<feature type="region of interest" description="Disordered" evidence="8">
    <location>
        <begin position="603"/>
        <end position="626"/>
    </location>
</feature>
<evidence type="ECO:0000256" key="8">
    <source>
        <dbReference type="SAM" id="MobiDB-lite"/>
    </source>
</evidence>
<evidence type="ECO:0000256" key="3">
    <source>
        <dbReference type="ARBA" id="ARBA00022763"/>
    </source>
</evidence>
<evidence type="ECO:0000313" key="9">
    <source>
        <dbReference type="EMBL" id="ODQ65733.1"/>
    </source>
</evidence>
<evidence type="ECO:0000256" key="1">
    <source>
        <dbReference type="ARBA" id="ARBA00004123"/>
    </source>
</evidence>
<dbReference type="InterPro" id="IPR018574">
    <property type="entry name" value="Structure-sp_endonuc_su_Slx4"/>
</dbReference>
<dbReference type="GO" id="GO:0006310">
    <property type="term" value="P:DNA recombination"/>
    <property type="evidence" value="ECO:0007669"/>
    <property type="project" value="UniProtKB-KW"/>
</dbReference>
<evidence type="ECO:0000256" key="2">
    <source>
        <dbReference type="ARBA" id="ARBA00006661"/>
    </source>
</evidence>
<comment type="similarity">
    <text evidence="2">Belongs to the SLX4 family.</text>
</comment>
<evidence type="ECO:0000256" key="5">
    <source>
        <dbReference type="ARBA" id="ARBA00023204"/>
    </source>
</evidence>
<reference evidence="9 10" key="1">
    <citation type="journal article" date="2016" name="Proc. Natl. Acad. Sci. U.S.A.">
        <title>Comparative genomics of biotechnologically important yeasts.</title>
        <authorList>
            <person name="Riley R."/>
            <person name="Haridas S."/>
            <person name="Wolfe K.H."/>
            <person name="Lopes M.R."/>
            <person name="Hittinger C.T."/>
            <person name="Goeker M."/>
            <person name="Salamov A.A."/>
            <person name="Wisecaver J.H."/>
            <person name="Long T.M."/>
            <person name="Calvey C.H."/>
            <person name="Aerts A.L."/>
            <person name="Barry K.W."/>
            <person name="Choi C."/>
            <person name="Clum A."/>
            <person name="Coughlan A.Y."/>
            <person name="Deshpande S."/>
            <person name="Douglass A.P."/>
            <person name="Hanson S.J."/>
            <person name="Klenk H.-P."/>
            <person name="LaButti K.M."/>
            <person name="Lapidus A."/>
            <person name="Lindquist E.A."/>
            <person name="Lipzen A.M."/>
            <person name="Meier-Kolthoff J.P."/>
            <person name="Ohm R.A."/>
            <person name="Otillar R.P."/>
            <person name="Pangilinan J.L."/>
            <person name="Peng Y."/>
            <person name="Rokas A."/>
            <person name="Rosa C.A."/>
            <person name="Scheuner C."/>
            <person name="Sibirny A.A."/>
            <person name="Slot J.C."/>
            <person name="Stielow J.B."/>
            <person name="Sun H."/>
            <person name="Kurtzman C.P."/>
            <person name="Blackwell M."/>
            <person name="Grigoriev I.V."/>
            <person name="Jeffries T.W."/>
        </authorList>
    </citation>
    <scope>NUCLEOTIDE SEQUENCE [LARGE SCALE GENOMIC DNA]</scope>
    <source>
        <strain evidence="9 10">DSM 6958</strain>
    </source>
</reference>
<dbReference type="Proteomes" id="UP000095009">
    <property type="component" value="Unassembled WGS sequence"/>
</dbReference>